<name>A0A1G2F942_9BACT</name>
<dbReference type="EMBL" id="MHMW01000016">
    <property type="protein sequence ID" value="OGZ34272.1"/>
    <property type="molecule type" value="Genomic_DNA"/>
</dbReference>
<gene>
    <name evidence="1" type="ORF">A2Y98_00190</name>
</gene>
<accession>A0A1G2F942</accession>
<proteinExistence type="predicted"/>
<dbReference type="STRING" id="1801992.A2Y98_00190"/>
<dbReference type="AlphaFoldDB" id="A0A1G2F942"/>
<organism evidence="1 2">
    <name type="scientific">Candidatus Portnoybacteria bacterium RBG_19FT_COMBO_36_7</name>
    <dbReference type="NCBI Taxonomy" id="1801992"/>
    <lineage>
        <taxon>Bacteria</taxon>
        <taxon>Candidatus Portnoyibacteriota</taxon>
    </lineage>
</organism>
<sequence length="95" mass="11005">MEQCLDCMHRCFFEPLPSESFTCCYAYGETFKDIDIKTGVSPKIMEHGFNEVPCCRFSPGRSMCSPPEDKPFFIPYIRQVGEKYLLKILANSYQI</sequence>
<dbReference type="Proteomes" id="UP000179099">
    <property type="component" value="Unassembled WGS sequence"/>
</dbReference>
<evidence type="ECO:0000313" key="2">
    <source>
        <dbReference type="Proteomes" id="UP000179099"/>
    </source>
</evidence>
<comment type="caution">
    <text evidence="1">The sequence shown here is derived from an EMBL/GenBank/DDBJ whole genome shotgun (WGS) entry which is preliminary data.</text>
</comment>
<protein>
    <submittedName>
        <fullName evidence="1">Uncharacterized protein</fullName>
    </submittedName>
</protein>
<reference evidence="1 2" key="1">
    <citation type="journal article" date="2016" name="Nat. Commun.">
        <title>Thousands of microbial genomes shed light on interconnected biogeochemical processes in an aquifer system.</title>
        <authorList>
            <person name="Anantharaman K."/>
            <person name="Brown C.T."/>
            <person name="Hug L.A."/>
            <person name="Sharon I."/>
            <person name="Castelle C.J."/>
            <person name="Probst A.J."/>
            <person name="Thomas B.C."/>
            <person name="Singh A."/>
            <person name="Wilkins M.J."/>
            <person name="Karaoz U."/>
            <person name="Brodie E.L."/>
            <person name="Williams K.H."/>
            <person name="Hubbard S.S."/>
            <person name="Banfield J.F."/>
        </authorList>
    </citation>
    <scope>NUCLEOTIDE SEQUENCE [LARGE SCALE GENOMIC DNA]</scope>
</reference>
<evidence type="ECO:0000313" key="1">
    <source>
        <dbReference type="EMBL" id="OGZ34272.1"/>
    </source>
</evidence>